<keyword evidence="3" id="KW-1185">Reference proteome</keyword>
<name>A0A1N6IGH3_9BURK</name>
<feature type="region of interest" description="Disordered" evidence="1">
    <location>
        <begin position="1"/>
        <end position="89"/>
    </location>
</feature>
<gene>
    <name evidence="2" type="ORF">SAMN05444165_2147</name>
</gene>
<dbReference type="RefSeq" id="WP_074295632.1">
    <property type="nucleotide sequence ID" value="NZ_FSRU01000001.1"/>
</dbReference>
<accession>A0A1N6IGH3</accession>
<feature type="region of interest" description="Disordered" evidence="1">
    <location>
        <begin position="268"/>
        <end position="297"/>
    </location>
</feature>
<feature type="compositionally biased region" description="Polar residues" evidence="1">
    <location>
        <begin position="68"/>
        <end position="78"/>
    </location>
</feature>
<protein>
    <submittedName>
        <fullName evidence="2">Uncharacterized protein</fullName>
    </submittedName>
</protein>
<dbReference type="Proteomes" id="UP000185151">
    <property type="component" value="Unassembled WGS sequence"/>
</dbReference>
<evidence type="ECO:0000256" key="1">
    <source>
        <dbReference type="SAM" id="MobiDB-lite"/>
    </source>
</evidence>
<sequence length="404" mass="43264">MLRTGPATPSHDASIQQQTESHNQAPTVDSGPSAEGNAHALSSLVDLQRSRSRSPEHHDAPGRAGKRNWSQSDASTVPGSAHHDDDAHDQPFKKTRLEADAPALSSASLNDHPVVQKPAVHRPRLWTHTPPLPGASSVAAVSQGEGAGKGGFGGKVIDVPDLPMLSHVPNGEETAAIGAHINQALQGKHGDVRMFGYHVTPEEYVDSIRNEGFSAEKNEGKSGGIANANIHGKGLYTSRKPCNDYVMPDKTYVMFAVVVPKKLEFKQTQRPAGKAWGSENHTGGAPSGDYVESTSSEDKIHPDAIAKVGLVPIARIEPSMSPELLAMRPTAATSGQPPRNVTPELHNWVSEKVGNDPSFKALGALDDDARLDKLKSVSDQLMTLPDKHPDATSRLLMMDLKKRF</sequence>
<dbReference type="EMBL" id="FSRU01000001">
    <property type="protein sequence ID" value="SIO31130.1"/>
    <property type="molecule type" value="Genomic_DNA"/>
</dbReference>
<feature type="compositionally biased region" description="Polar residues" evidence="1">
    <location>
        <begin position="11"/>
        <end position="27"/>
    </location>
</feature>
<dbReference type="OrthoDB" id="9093212at2"/>
<reference evidence="2 3" key="1">
    <citation type="submission" date="2016-11" db="EMBL/GenBank/DDBJ databases">
        <authorList>
            <person name="Jaros S."/>
            <person name="Januszkiewicz K."/>
            <person name="Wedrychowicz H."/>
        </authorList>
    </citation>
    <scope>NUCLEOTIDE SEQUENCE [LARGE SCALE GENOMIC DNA]</scope>
    <source>
        <strain evidence="2 3">GAS95</strain>
    </source>
</reference>
<proteinExistence type="predicted"/>
<evidence type="ECO:0000313" key="2">
    <source>
        <dbReference type="EMBL" id="SIO31130.1"/>
    </source>
</evidence>
<evidence type="ECO:0000313" key="3">
    <source>
        <dbReference type="Proteomes" id="UP000185151"/>
    </source>
</evidence>
<organism evidence="2 3">
    <name type="scientific">Paraburkholderia phenazinium</name>
    <dbReference type="NCBI Taxonomy" id="60549"/>
    <lineage>
        <taxon>Bacteria</taxon>
        <taxon>Pseudomonadati</taxon>
        <taxon>Pseudomonadota</taxon>
        <taxon>Betaproteobacteria</taxon>
        <taxon>Burkholderiales</taxon>
        <taxon>Burkholderiaceae</taxon>
        <taxon>Paraburkholderia</taxon>
    </lineage>
</organism>
<dbReference type="AlphaFoldDB" id="A0A1N6IGH3"/>